<reference evidence="2 3" key="1">
    <citation type="submission" date="2018-08" db="EMBL/GenBank/DDBJ databases">
        <title>A genome reference for cultivated species of the human gut microbiota.</title>
        <authorList>
            <person name="Zou Y."/>
            <person name="Xue W."/>
            <person name="Luo G."/>
        </authorList>
    </citation>
    <scope>NUCLEOTIDE SEQUENCE [LARGE SCALE GENOMIC DNA]</scope>
    <source>
        <strain evidence="2 3">AF24-2</strain>
    </source>
</reference>
<comment type="caution">
    <text evidence="2">The sequence shown here is derived from an EMBL/GenBank/DDBJ whole genome shotgun (WGS) entry which is preliminary data.</text>
</comment>
<dbReference type="EMBL" id="QRUU01000005">
    <property type="protein sequence ID" value="RGR99604.1"/>
    <property type="molecule type" value="Genomic_DNA"/>
</dbReference>
<name>A0A412GXH9_9BACT</name>
<evidence type="ECO:0000313" key="3">
    <source>
        <dbReference type="Proteomes" id="UP000285864"/>
    </source>
</evidence>
<dbReference type="AlphaFoldDB" id="A0A412GXH9"/>
<dbReference type="Proteomes" id="UP000285864">
    <property type="component" value="Unassembled WGS sequence"/>
</dbReference>
<dbReference type="NCBIfam" id="TIGR03915">
    <property type="entry name" value="SAM_7_link_chp"/>
    <property type="match status" value="1"/>
</dbReference>
<accession>A0A412GXH9</accession>
<protein>
    <submittedName>
        <fullName evidence="2">DNA metabolism protein</fullName>
    </submittedName>
</protein>
<organism evidence="2 3">
    <name type="scientific">Phocaeicola coprocola</name>
    <dbReference type="NCBI Taxonomy" id="310298"/>
    <lineage>
        <taxon>Bacteria</taxon>
        <taxon>Pseudomonadati</taxon>
        <taxon>Bacteroidota</taxon>
        <taxon>Bacteroidia</taxon>
        <taxon>Bacteroidales</taxon>
        <taxon>Bacteroidaceae</taxon>
        <taxon>Phocaeicola</taxon>
    </lineage>
</organism>
<keyword evidence="3" id="KW-1185">Reference proteome</keyword>
<evidence type="ECO:0000313" key="2">
    <source>
        <dbReference type="EMBL" id="RGR99604.1"/>
    </source>
</evidence>
<feature type="domain" description="DUF4130" evidence="1">
    <location>
        <begin position="86"/>
        <end position="253"/>
    </location>
</feature>
<dbReference type="InterPro" id="IPR023875">
    <property type="entry name" value="DNA_repair_put"/>
</dbReference>
<dbReference type="InterPro" id="IPR025404">
    <property type="entry name" value="DUF4130"/>
</dbReference>
<gene>
    <name evidence="2" type="ORF">DWY20_02160</name>
</gene>
<dbReference type="RefSeq" id="WP_118483021.1">
    <property type="nucleotide sequence ID" value="NZ_CAUDVR010000081.1"/>
</dbReference>
<dbReference type="Pfam" id="PF13566">
    <property type="entry name" value="DUF4130"/>
    <property type="match status" value="1"/>
</dbReference>
<evidence type="ECO:0000259" key="1">
    <source>
        <dbReference type="Pfam" id="PF13566"/>
    </source>
</evidence>
<sequence length="255" mass="30329">MIIFQYDKTFEGLLTAVFEAYRLKKFPDSIIKEGDTLPLFYDETYTVITDDEKAERVWKSLGKKLSKGALSMLTYSWLSEASDIAIVLFRYIRKITDASRSIETNFADSDILTVSKLGKKVADERYRILQFMRFQKTTEGIYYGAMEPLYDVFPLTIRLFRDRFADQKWLIYDVKRHYGYYYDGKEVNEITFADPKQTHLLTGKLDESLLDKNEKLFQTLWKSYFKSICIKERLNPVKHKKDMPVRYWKYLTEKN</sequence>
<proteinExistence type="predicted"/>